<feature type="domain" description="DUF4142" evidence="4">
    <location>
        <begin position="31"/>
        <end position="160"/>
    </location>
</feature>
<feature type="region of interest" description="Disordered" evidence="1">
    <location>
        <begin position="235"/>
        <end position="258"/>
    </location>
</feature>
<evidence type="ECO:0000313" key="6">
    <source>
        <dbReference type="Proteomes" id="UP001602245"/>
    </source>
</evidence>
<feature type="signal peptide" evidence="3">
    <location>
        <begin position="1"/>
        <end position="23"/>
    </location>
</feature>
<evidence type="ECO:0000256" key="2">
    <source>
        <dbReference type="SAM" id="Phobius"/>
    </source>
</evidence>
<evidence type="ECO:0000256" key="3">
    <source>
        <dbReference type="SAM" id="SignalP"/>
    </source>
</evidence>
<dbReference type="Pfam" id="PF13628">
    <property type="entry name" value="DUF4142"/>
    <property type="match status" value="1"/>
</dbReference>
<dbReference type="Proteomes" id="UP001602245">
    <property type="component" value="Unassembled WGS sequence"/>
</dbReference>
<keyword evidence="6" id="KW-1185">Reference proteome</keyword>
<protein>
    <submittedName>
        <fullName evidence="5">DUF4142 domain-containing protein</fullName>
    </submittedName>
</protein>
<feature type="transmembrane region" description="Helical" evidence="2">
    <location>
        <begin position="210"/>
        <end position="231"/>
    </location>
</feature>
<evidence type="ECO:0000259" key="4">
    <source>
        <dbReference type="Pfam" id="PF13628"/>
    </source>
</evidence>
<feature type="chain" id="PRO_5046323581" evidence="3">
    <location>
        <begin position="24"/>
        <end position="258"/>
    </location>
</feature>
<gene>
    <name evidence="5" type="ORF">ACFY35_11535</name>
</gene>
<organism evidence="5 6">
    <name type="scientific">Paractinoplanes globisporus</name>
    <dbReference type="NCBI Taxonomy" id="113565"/>
    <lineage>
        <taxon>Bacteria</taxon>
        <taxon>Bacillati</taxon>
        <taxon>Actinomycetota</taxon>
        <taxon>Actinomycetes</taxon>
        <taxon>Micromonosporales</taxon>
        <taxon>Micromonosporaceae</taxon>
        <taxon>Paractinoplanes</taxon>
    </lineage>
</organism>
<keyword evidence="3" id="KW-0732">Signal</keyword>
<sequence length="258" mass="26418">MNVGTALLAASVLIVASPVAAHAQDAAASATDRDFVRRVHLAALGVTPASALARDMGASAAVKTLAAQAGAQAAELDKLAGTTAAGLKVALSGPLPADEQSALATLQKHSGSVFDAQFVDFLWTVDSTLLPIATTVHATTRNTAVRTLAERADAVIAAQLPLLEKSGLLHMPVMPSAPASATPRLPGGVPFNQGLVAQTRYGGGFLSASLPVRLGVLVTAVGVATALTWRLRARPVRSRRRRSGAERAPAEALPPARR</sequence>
<dbReference type="EMBL" id="JBIAZU010000002">
    <property type="protein sequence ID" value="MFF5290067.1"/>
    <property type="molecule type" value="Genomic_DNA"/>
</dbReference>
<comment type="caution">
    <text evidence="5">The sequence shown here is derived from an EMBL/GenBank/DDBJ whole genome shotgun (WGS) entry which is preliminary data.</text>
</comment>
<reference evidence="5 6" key="1">
    <citation type="submission" date="2024-10" db="EMBL/GenBank/DDBJ databases">
        <title>The Natural Products Discovery Center: Release of the First 8490 Sequenced Strains for Exploring Actinobacteria Biosynthetic Diversity.</title>
        <authorList>
            <person name="Kalkreuter E."/>
            <person name="Kautsar S.A."/>
            <person name="Yang D."/>
            <person name="Bader C.D."/>
            <person name="Teijaro C.N."/>
            <person name="Fluegel L."/>
            <person name="Davis C.M."/>
            <person name="Simpson J.R."/>
            <person name="Lauterbach L."/>
            <person name="Steele A.D."/>
            <person name="Gui C."/>
            <person name="Meng S."/>
            <person name="Li G."/>
            <person name="Viehrig K."/>
            <person name="Ye F."/>
            <person name="Su P."/>
            <person name="Kiefer A.F."/>
            <person name="Nichols A."/>
            <person name="Cepeda A.J."/>
            <person name="Yan W."/>
            <person name="Fan B."/>
            <person name="Jiang Y."/>
            <person name="Adhikari A."/>
            <person name="Zheng C.-J."/>
            <person name="Schuster L."/>
            <person name="Cowan T.M."/>
            <person name="Smanski M.J."/>
            <person name="Chevrette M.G."/>
            <person name="De Carvalho L.P.S."/>
            <person name="Shen B."/>
        </authorList>
    </citation>
    <scope>NUCLEOTIDE SEQUENCE [LARGE SCALE GENOMIC DNA]</scope>
    <source>
        <strain evidence="5 6">NPDC000087</strain>
    </source>
</reference>
<proteinExistence type="predicted"/>
<evidence type="ECO:0000313" key="5">
    <source>
        <dbReference type="EMBL" id="MFF5290067.1"/>
    </source>
</evidence>
<dbReference type="RefSeq" id="WP_084698996.1">
    <property type="nucleotide sequence ID" value="NZ_JBIAZU010000002.1"/>
</dbReference>
<keyword evidence="2" id="KW-1133">Transmembrane helix</keyword>
<dbReference type="InterPro" id="IPR025419">
    <property type="entry name" value="DUF4142"/>
</dbReference>
<keyword evidence="2" id="KW-0472">Membrane</keyword>
<keyword evidence="2" id="KW-0812">Transmembrane</keyword>
<evidence type="ECO:0000256" key="1">
    <source>
        <dbReference type="SAM" id="MobiDB-lite"/>
    </source>
</evidence>
<accession>A0ABW6W9T2</accession>
<name>A0ABW6W9T2_9ACTN</name>